<feature type="chain" id="PRO_5026955037" evidence="1">
    <location>
        <begin position="26"/>
        <end position="74"/>
    </location>
</feature>
<evidence type="ECO:0000313" key="2">
    <source>
        <dbReference type="EMBL" id="MYN05692.1"/>
    </source>
</evidence>
<keyword evidence="1" id="KW-0732">Signal</keyword>
<dbReference type="AlphaFoldDB" id="A0A6N9HRP4"/>
<dbReference type="Proteomes" id="UP000448575">
    <property type="component" value="Unassembled WGS sequence"/>
</dbReference>
<evidence type="ECO:0000256" key="1">
    <source>
        <dbReference type="SAM" id="SignalP"/>
    </source>
</evidence>
<comment type="caution">
    <text evidence="2">The sequence shown here is derived from an EMBL/GenBank/DDBJ whole genome shotgun (WGS) entry which is preliminary data.</text>
</comment>
<protein>
    <submittedName>
        <fullName evidence="2">Uncharacterized protein</fullName>
    </submittedName>
</protein>
<reference evidence="2 3" key="1">
    <citation type="submission" date="2019-12" db="EMBL/GenBank/DDBJ databases">
        <title>Novel species isolated from a subtropical stream in China.</title>
        <authorList>
            <person name="Lu H."/>
        </authorList>
    </citation>
    <scope>NUCLEOTIDE SEQUENCE [LARGE SCALE GENOMIC DNA]</scope>
    <source>
        <strain evidence="2 3">DS3</strain>
    </source>
</reference>
<feature type="signal peptide" evidence="1">
    <location>
        <begin position="1"/>
        <end position="25"/>
    </location>
</feature>
<accession>A0A6N9HRP4</accession>
<proteinExistence type="predicted"/>
<name>A0A6N9HRP4_9BURK</name>
<dbReference type="EMBL" id="WWCJ01000041">
    <property type="protein sequence ID" value="MYN05692.1"/>
    <property type="molecule type" value="Genomic_DNA"/>
</dbReference>
<sequence>MTLLTARGRLYRTACLTAIACPHLAAFGARRAAPAAPENPFTSAPPAQSWEAVAHASARALRSGNRARRVRCPT</sequence>
<evidence type="ECO:0000313" key="3">
    <source>
        <dbReference type="Proteomes" id="UP000448575"/>
    </source>
</evidence>
<keyword evidence="3" id="KW-1185">Reference proteome</keyword>
<organism evidence="2 3">
    <name type="scientific">Pseudoduganella guangdongensis</name>
    <dbReference type="NCBI Taxonomy" id="2692179"/>
    <lineage>
        <taxon>Bacteria</taxon>
        <taxon>Pseudomonadati</taxon>
        <taxon>Pseudomonadota</taxon>
        <taxon>Betaproteobacteria</taxon>
        <taxon>Burkholderiales</taxon>
        <taxon>Oxalobacteraceae</taxon>
        <taxon>Telluria group</taxon>
        <taxon>Pseudoduganella</taxon>
    </lineage>
</organism>
<dbReference type="RefSeq" id="WP_161028628.1">
    <property type="nucleotide sequence ID" value="NZ_WWCJ01000041.1"/>
</dbReference>
<gene>
    <name evidence="2" type="ORF">GTP41_26740</name>
</gene>